<feature type="compositionally biased region" description="Polar residues" evidence="1">
    <location>
        <begin position="1"/>
        <end position="17"/>
    </location>
</feature>
<accession>A0ABP0AK56</accession>
<reference evidence="2" key="1">
    <citation type="submission" date="2023-12" db="EMBL/GenBank/DDBJ databases">
        <authorList>
            <person name="Brown T."/>
        </authorList>
    </citation>
    <scope>NUCLEOTIDE SEQUENCE</scope>
</reference>
<keyword evidence="3" id="KW-1185">Reference proteome</keyword>
<dbReference type="Proteomes" id="UP001314169">
    <property type="component" value="Chromosome X"/>
</dbReference>
<name>A0ABP0AK56_PIPNA</name>
<feature type="compositionally biased region" description="Basic residues" evidence="1">
    <location>
        <begin position="23"/>
        <end position="42"/>
    </location>
</feature>
<evidence type="ECO:0000313" key="2">
    <source>
        <dbReference type="EMBL" id="CAK6450174.1"/>
    </source>
</evidence>
<evidence type="ECO:0000256" key="1">
    <source>
        <dbReference type="SAM" id="MobiDB-lite"/>
    </source>
</evidence>
<evidence type="ECO:0000313" key="3">
    <source>
        <dbReference type="Proteomes" id="UP001314169"/>
    </source>
</evidence>
<dbReference type="EMBL" id="OY882879">
    <property type="protein sequence ID" value="CAK6450174.1"/>
    <property type="molecule type" value="Genomic_DNA"/>
</dbReference>
<organism evidence="2 3">
    <name type="scientific">Pipistrellus nathusii</name>
    <name type="common">Nathusius' pipistrelle</name>
    <dbReference type="NCBI Taxonomy" id="59473"/>
    <lineage>
        <taxon>Eukaryota</taxon>
        <taxon>Metazoa</taxon>
        <taxon>Chordata</taxon>
        <taxon>Craniata</taxon>
        <taxon>Vertebrata</taxon>
        <taxon>Euteleostomi</taxon>
        <taxon>Mammalia</taxon>
        <taxon>Eutheria</taxon>
        <taxon>Laurasiatheria</taxon>
        <taxon>Chiroptera</taxon>
        <taxon>Yangochiroptera</taxon>
        <taxon>Vespertilionidae</taxon>
        <taxon>Pipistrellus</taxon>
    </lineage>
</organism>
<protein>
    <submittedName>
        <fullName evidence="2">Uncharacterized protein</fullName>
    </submittedName>
</protein>
<feature type="region of interest" description="Disordered" evidence="1">
    <location>
        <begin position="1"/>
        <end position="52"/>
    </location>
</feature>
<gene>
    <name evidence="2" type="ORF">MPIPNATIZW_LOCUS18480</name>
</gene>
<sequence length="52" mass="6058">MDQVTSSTNGNWKSVSQHGDKKKDKKMKKMVKVRSVKKRTKKKESDNCTFLQ</sequence>
<proteinExistence type="predicted"/>